<dbReference type="GO" id="GO:0017183">
    <property type="term" value="P:protein histidyl modification to diphthamide"/>
    <property type="evidence" value="ECO:0007669"/>
    <property type="project" value="TreeGrafter"/>
</dbReference>
<dbReference type="Gene3D" id="3.40.50.620">
    <property type="entry name" value="HUPs"/>
    <property type="match status" value="1"/>
</dbReference>
<dbReference type="SUPFAM" id="SSF52402">
    <property type="entry name" value="Adenine nucleotide alpha hydrolases-like"/>
    <property type="match status" value="1"/>
</dbReference>
<evidence type="ECO:0000313" key="3">
    <source>
        <dbReference type="Proteomes" id="UP000050398"/>
    </source>
</evidence>
<dbReference type="PANTHER" id="PTHR12196:SF2">
    <property type="entry name" value="DIPHTHINE--AMMONIA LIGASE"/>
    <property type="match status" value="1"/>
</dbReference>
<dbReference type="Pfam" id="PF01902">
    <property type="entry name" value="Diphthami_syn_2"/>
    <property type="match status" value="1"/>
</dbReference>
<dbReference type="InterPro" id="IPR030662">
    <property type="entry name" value="DPH6/MJ0570"/>
</dbReference>
<dbReference type="NCBIfam" id="TIGR00290">
    <property type="entry name" value="MJ0570_dom"/>
    <property type="match status" value="1"/>
</dbReference>
<proteinExistence type="predicted"/>
<dbReference type="InterPro" id="IPR014729">
    <property type="entry name" value="Rossmann-like_a/b/a_fold"/>
</dbReference>
<feature type="domain" description="Diphthamide synthase" evidence="1">
    <location>
        <begin position="7"/>
        <end position="222"/>
    </location>
</feature>
<dbReference type="Proteomes" id="UP000050398">
    <property type="component" value="Unassembled WGS sequence"/>
</dbReference>
<name>A0A0P6WHH7_9BACI</name>
<dbReference type="AlphaFoldDB" id="A0A0P6WHH7"/>
<accession>A0A0P6WHH7</accession>
<dbReference type="InterPro" id="IPR002761">
    <property type="entry name" value="Diphthami_syn_dom"/>
</dbReference>
<sequence length="233" mass="26307">MDRKKTKVAISWSGGKDGCLALYRTLKNEKEVVCLVSMVSEKYERNHAHGLRLEIVKQQAKALDIPLVMVNSGDDYEQALIQELMKLNEEKGVEEIVFGSLYAEEDRKWNEEVATKAGLKPSFPVWISEGESSQLLKEFITLGFSAVICRASAKVFDPSWASKMLDWEFYKDIHHIKGCCVMGEAGEYHTFVLDGPIFSQKIHLVKSGVVLNSGLWSLDIEDCQLLEKKGEMD</sequence>
<dbReference type="PATRIC" id="fig|218284.4.peg.774"/>
<dbReference type="CDD" id="cd01994">
    <property type="entry name" value="AANH_PF0828-like"/>
    <property type="match status" value="1"/>
</dbReference>
<gene>
    <name evidence="2" type="ORF">AM506_03650</name>
</gene>
<dbReference type="OrthoDB" id="3572539at2"/>
<dbReference type="GO" id="GO:0017178">
    <property type="term" value="F:diphthine-ammonia ligase activity"/>
    <property type="evidence" value="ECO:0007669"/>
    <property type="project" value="TreeGrafter"/>
</dbReference>
<dbReference type="Gene3D" id="3.90.1490.10">
    <property type="entry name" value="putative n-type atp pyrophosphatase, domain 2"/>
    <property type="match status" value="1"/>
</dbReference>
<comment type="caution">
    <text evidence="2">The sequence shown here is derived from an EMBL/GenBank/DDBJ whole genome shotgun (WGS) entry which is preliminary data.</text>
</comment>
<dbReference type="RefSeq" id="WP_060670941.1">
    <property type="nucleotide sequence ID" value="NZ_LIXZ01000002.1"/>
</dbReference>
<dbReference type="EMBL" id="LIXZ01000002">
    <property type="protein sequence ID" value="KPL60843.1"/>
    <property type="molecule type" value="Genomic_DNA"/>
</dbReference>
<dbReference type="PANTHER" id="PTHR12196">
    <property type="entry name" value="DOMAIN OF UNKNOWN FUNCTION 71 DUF71 -CONTAINING PROTEIN"/>
    <property type="match status" value="1"/>
</dbReference>
<evidence type="ECO:0000313" key="2">
    <source>
        <dbReference type="EMBL" id="KPL60843.1"/>
    </source>
</evidence>
<evidence type="ECO:0000259" key="1">
    <source>
        <dbReference type="Pfam" id="PF01902"/>
    </source>
</evidence>
<protein>
    <recommendedName>
        <fullName evidence="1">Diphthamide synthase domain-containing protein</fullName>
    </recommendedName>
</protein>
<organism evidence="2 3">
    <name type="scientific">Rossellomorea vietnamensis</name>
    <dbReference type="NCBI Taxonomy" id="218284"/>
    <lineage>
        <taxon>Bacteria</taxon>
        <taxon>Bacillati</taxon>
        <taxon>Bacillota</taxon>
        <taxon>Bacilli</taxon>
        <taxon>Bacillales</taxon>
        <taxon>Bacillaceae</taxon>
        <taxon>Rossellomorea</taxon>
    </lineage>
</organism>
<reference evidence="2 3" key="1">
    <citation type="submission" date="2015-08" db="EMBL/GenBank/DDBJ databases">
        <title>Draft Genome Sequence of Bacillus vietnamensis UCD-SED5.</title>
        <authorList>
            <person name="Lee R.D."/>
            <person name="Jospin G."/>
            <person name="Lang J.M."/>
            <person name="Coil D.A."/>
            <person name="Eisen J.A."/>
        </authorList>
    </citation>
    <scope>NUCLEOTIDE SEQUENCE [LARGE SCALE GENOMIC DNA]</scope>
    <source>
        <strain evidence="2 3">UCD-SED5</strain>
    </source>
</reference>